<sequence length="169" mass="18358">MKVAAGLPDAVAAPNLYQRRTSSKGEIATHIQLNLGDLDRRQHRNALNRVNATETPKRLDRFEFGSLNAFTQARNSRNAAENSFSNEKVNEMIASAFRGEQEGNGFRFNDEQLDRLMEDDTFAARDLVVGGTKVSGAGAFGQGNEEGGEEGGFGGLLDGYRPAAFFPEG</sequence>
<accession>A0A8H3YQI8</accession>
<protein>
    <submittedName>
        <fullName evidence="1">Uncharacterized protein</fullName>
    </submittedName>
</protein>
<name>A0A8H3YQI8_VENIN</name>
<evidence type="ECO:0000313" key="2">
    <source>
        <dbReference type="Proteomes" id="UP000490939"/>
    </source>
</evidence>
<proteinExistence type="predicted"/>
<evidence type="ECO:0000313" key="1">
    <source>
        <dbReference type="EMBL" id="KAE9969489.1"/>
    </source>
</evidence>
<gene>
    <name evidence="1" type="ORF">EG327_010636</name>
</gene>
<dbReference type="Proteomes" id="UP000490939">
    <property type="component" value="Unassembled WGS sequence"/>
</dbReference>
<reference evidence="1 2" key="1">
    <citation type="submission" date="2019-07" db="EMBL/GenBank/DDBJ databases">
        <title>Venturia inaequalis Genome Resource.</title>
        <authorList>
            <person name="Lichtner F.J."/>
        </authorList>
    </citation>
    <scope>NUCLEOTIDE SEQUENCE [LARGE SCALE GENOMIC DNA]</scope>
    <source>
        <strain evidence="1 2">DMI_063113</strain>
    </source>
</reference>
<comment type="caution">
    <text evidence="1">The sequence shown here is derived from an EMBL/GenBank/DDBJ whole genome shotgun (WGS) entry which is preliminary data.</text>
</comment>
<dbReference type="EMBL" id="WNWR01000773">
    <property type="protein sequence ID" value="KAE9969489.1"/>
    <property type="molecule type" value="Genomic_DNA"/>
</dbReference>
<keyword evidence="2" id="KW-1185">Reference proteome</keyword>
<organism evidence="1 2">
    <name type="scientific">Venturia inaequalis</name>
    <name type="common">Apple scab fungus</name>
    <dbReference type="NCBI Taxonomy" id="5025"/>
    <lineage>
        <taxon>Eukaryota</taxon>
        <taxon>Fungi</taxon>
        <taxon>Dikarya</taxon>
        <taxon>Ascomycota</taxon>
        <taxon>Pezizomycotina</taxon>
        <taxon>Dothideomycetes</taxon>
        <taxon>Pleosporomycetidae</taxon>
        <taxon>Venturiales</taxon>
        <taxon>Venturiaceae</taxon>
        <taxon>Venturia</taxon>
    </lineage>
</organism>
<dbReference type="AlphaFoldDB" id="A0A8H3YQI8"/>